<keyword evidence="4" id="KW-1185">Reference proteome</keyword>
<dbReference type="EMBL" id="JARRAG010000002">
    <property type="protein sequence ID" value="MDG3005078.1"/>
    <property type="molecule type" value="Genomic_DNA"/>
</dbReference>
<organism evidence="3 4">
    <name type="scientific">Paludisphaera mucosa</name>
    <dbReference type="NCBI Taxonomy" id="3030827"/>
    <lineage>
        <taxon>Bacteria</taxon>
        <taxon>Pseudomonadati</taxon>
        <taxon>Planctomycetota</taxon>
        <taxon>Planctomycetia</taxon>
        <taxon>Isosphaerales</taxon>
        <taxon>Isosphaeraceae</taxon>
        <taxon>Paludisphaera</taxon>
    </lineage>
</organism>
<evidence type="ECO:0000313" key="3">
    <source>
        <dbReference type="EMBL" id="MDG3005078.1"/>
    </source>
</evidence>
<dbReference type="InterPro" id="IPR018786">
    <property type="entry name" value="Mit_KHE1"/>
</dbReference>
<name>A0ABT6FBU5_9BACT</name>
<evidence type="ECO:0000256" key="2">
    <source>
        <dbReference type="SAM" id="Phobius"/>
    </source>
</evidence>
<evidence type="ECO:0000313" key="4">
    <source>
        <dbReference type="Proteomes" id="UP001216907"/>
    </source>
</evidence>
<proteinExistence type="predicted"/>
<evidence type="ECO:0008006" key="5">
    <source>
        <dbReference type="Google" id="ProtNLM"/>
    </source>
</evidence>
<dbReference type="RefSeq" id="WP_277861427.1">
    <property type="nucleotide sequence ID" value="NZ_JARRAG010000002.1"/>
</dbReference>
<feature type="transmembrane region" description="Helical" evidence="2">
    <location>
        <begin position="117"/>
        <end position="137"/>
    </location>
</feature>
<reference evidence="3 4" key="1">
    <citation type="submission" date="2023-03" db="EMBL/GenBank/DDBJ databases">
        <title>Paludisphaera mucosa sp. nov. a novel planctomycete from northern fen.</title>
        <authorList>
            <person name="Ivanova A."/>
        </authorList>
    </citation>
    <scope>NUCLEOTIDE SEQUENCE [LARGE SCALE GENOMIC DNA]</scope>
    <source>
        <strain evidence="3 4">Pla2</strain>
    </source>
</reference>
<protein>
    <recommendedName>
        <fullName evidence="5">Glycosyl-4,4'-diaponeurosporenoate acyltransferase</fullName>
    </recommendedName>
</protein>
<gene>
    <name evidence="3" type="ORF">PZE19_14920</name>
</gene>
<feature type="region of interest" description="Disordered" evidence="1">
    <location>
        <begin position="172"/>
        <end position="197"/>
    </location>
</feature>
<dbReference type="Pfam" id="PF10173">
    <property type="entry name" value="Mit_KHE1"/>
    <property type="match status" value="1"/>
</dbReference>
<feature type="compositionally biased region" description="Basic and acidic residues" evidence="1">
    <location>
        <begin position="181"/>
        <end position="196"/>
    </location>
</feature>
<dbReference type="Proteomes" id="UP001216907">
    <property type="component" value="Unassembled WGS sequence"/>
</dbReference>
<comment type="caution">
    <text evidence="3">The sequence shown here is derived from an EMBL/GenBank/DDBJ whole genome shotgun (WGS) entry which is preliminary data.</text>
</comment>
<keyword evidence="2" id="KW-0812">Transmembrane</keyword>
<feature type="compositionally biased region" description="Basic and acidic residues" evidence="1">
    <location>
        <begin position="211"/>
        <end position="221"/>
    </location>
</feature>
<accession>A0ABT6FBU5</accession>
<keyword evidence="2" id="KW-1133">Transmembrane helix</keyword>
<sequence>MKILYLKHEQGRPFFYAEPSEVAAAADESTRPTGAWGWAGRKWNDLEARWKGAEGVAARSSRRLWDWLHTWSRPDEPLLTRLGTAESIAIRHPASMPEKKARSAWKRYLTARASTHLFWLIVDGILAPVTGLALWLLPGPNVVGFWFTYRAINHYTIVRAIRRARWRPPPTTFEADEALDEPVREAEDDAPAHDAVEDAANLRLYIERRKASDDVDAHPHDDQDDPAGTDVQPSGKA</sequence>
<feature type="region of interest" description="Disordered" evidence="1">
    <location>
        <begin position="211"/>
        <end position="237"/>
    </location>
</feature>
<evidence type="ECO:0000256" key="1">
    <source>
        <dbReference type="SAM" id="MobiDB-lite"/>
    </source>
</evidence>
<keyword evidence="2" id="KW-0472">Membrane</keyword>